<evidence type="ECO:0000313" key="5">
    <source>
        <dbReference type="EMBL" id="CAK0890036.1"/>
    </source>
</evidence>
<evidence type="ECO:0000259" key="4">
    <source>
        <dbReference type="SMART" id="SM00645"/>
    </source>
</evidence>
<dbReference type="Pfam" id="PF00112">
    <property type="entry name" value="Peptidase_C1"/>
    <property type="match status" value="2"/>
</dbReference>
<dbReference type="SUPFAM" id="SSF54001">
    <property type="entry name" value="Cysteine proteinases"/>
    <property type="match status" value="1"/>
</dbReference>
<evidence type="ECO:0000313" key="6">
    <source>
        <dbReference type="Proteomes" id="UP001189429"/>
    </source>
</evidence>
<keyword evidence="6" id="KW-1185">Reference proteome</keyword>
<dbReference type="InterPro" id="IPR025660">
    <property type="entry name" value="Pept_his_AS"/>
</dbReference>
<evidence type="ECO:0000256" key="2">
    <source>
        <dbReference type="ARBA" id="ARBA00023145"/>
    </source>
</evidence>
<dbReference type="PRINTS" id="PR00705">
    <property type="entry name" value="PAPAIN"/>
</dbReference>
<dbReference type="InterPro" id="IPR038765">
    <property type="entry name" value="Papain-like_cys_pep_sf"/>
</dbReference>
<evidence type="ECO:0000256" key="3">
    <source>
        <dbReference type="SAM" id="MobiDB-lite"/>
    </source>
</evidence>
<dbReference type="PROSITE" id="PS00639">
    <property type="entry name" value="THIOL_PROTEASE_HIS"/>
    <property type="match status" value="1"/>
</dbReference>
<dbReference type="InterPro" id="IPR000668">
    <property type="entry name" value="Peptidase_C1A_C"/>
</dbReference>
<dbReference type="Proteomes" id="UP001189429">
    <property type="component" value="Unassembled WGS sequence"/>
</dbReference>
<comment type="caution">
    <text evidence="5">The sequence shown here is derived from an EMBL/GenBank/DDBJ whole genome shotgun (WGS) entry which is preliminary data.</text>
</comment>
<feature type="region of interest" description="Disordered" evidence="3">
    <location>
        <begin position="323"/>
        <end position="347"/>
    </location>
</feature>
<gene>
    <name evidence="5" type="ORF">PCOR1329_LOCUS70368</name>
</gene>
<feature type="compositionally biased region" description="Low complexity" evidence="3">
    <location>
        <begin position="478"/>
        <end position="493"/>
    </location>
</feature>
<feature type="domain" description="Peptidase C1A papain C-terminal" evidence="4">
    <location>
        <begin position="106"/>
        <end position="452"/>
    </location>
</feature>
<comment type="similarity">
    <text evidence="1">Belongs to the peptidase C1 family.</text>
</comment>
<accession>A0ABN9WTB7</accession>
<feature type="region of interest" description="Disordered" evidence="3">
    <location>
        <begin position="476"/>
        <end position="496"/>
    </location>
</feature>
<dbReference type="InterPro" id="IPR013128">
    <property type="entry name" value="Peptidase_C1A"/>
</dbReference>
<dbReference type="SMART" id="SM00645">
    <property type="entry name" value="Pept_C1"/>
    <property type="match status" value="1"/>
</dbReference>
<proteinExistence type="inferred from homology"/>
<protein>
    <recommendedName>
        <fullName evidence="4">Peptidase C1A papain C-terminal domain-containing protein</fullName>
    </recommendedName>
</protein>
<dbReference type="Gene3D" id="3.90.70.10">
    <property type="entry name" value="Cysteine proteinases"/>
    <property type="match status" value="1"/>
</dbReference>
<sequence length="579" mass="62714">MASPAQGPPANLAPEDPFGALRRENRRLKLLLAGCFMAGGLLMAVQQHRLGPPGGAGSRSEALRAAGEASGTAREFLAVGEAEDAASVQMRTRVREEPAAKDDIEIPEFFDTRDEWIGCGTFVVDQGQCGDCWAASAANTFGDRICIHLLEGGAPVTLPHAGARGAGVAQRMFQQAGNCIGQGTMGKAHEHGCERGALFVSPQPLVSCGNMHNRDEPTYNKYNNESGYSPGHTLYPSSVGCDGGEAQDAWRFFYHEGLTIMDSTQQGGCTPYTSGLCSGKDPKGNGCRPCEFSQCADTGLEPERFTVNSFGWIMEEDLPARGSWDDDEAFSGDDSTGHYRPRSQQAAMDRQVRKMQIEMMTNGPLHTCMDDFANFDDFYNNYPQGIYNSTEGSPNTGGHCIELVGWGTDHATGMPYWTWKNSWGPNFANGGFARFIRGKDLAGIESEVWAGCPTGSLCKLTAGVFHNETWVPRHAYHPTTRPSSTSAARPSRSWPGGREVELKRAKFEHPMVAPLVVAAVRAARGNPSMSSEAALVATRRVWARSVRGLRVRVELENANGIVSHGYAHRHMEGHVTAGF</sequence>
<reference evidence="5" key="1">
    <citation type="submission" date="2023-10" db="EMBL/GenBank/DDBJ databases">
        <authorList>
            <person name="Chen Y."/>
            <person name="Shah S."/>
            <person name="Dougan E. K."/>
            <person name="Thang M."/>
            <person name="Chan C."/>
        </authorList>
    </citation>
    <scope>NUCLEOTIDE SEQUENCE [LARGE SCALE GENOMIC DNA]</scope>
</reference>
<dbReference type="InterPro" id="IPR000169">
    <property type="entry name" value="Pept_cys_AS"/>
</dbReference>
<name>A0ABN9WTB7_9DINO</name>
<keyword evidence="2" id="KW-0865">Zymogen</keyword>
<evidence type="ECO:0000256" key="1">
    <source>
        <dbReference type="ARBA" id="ARBA00008455"/>
    </source>
</evidence>
<organism evidence="5 6">
    <name type="scientific">Prorocentrum cordatum</name>
    <dbReference type="NCBI Taxonomy" id="2364126"/>
    <lineage>
        <taxon>Eukaryota</taxon>
        <taxon>Sar</taxon>
        <taxon>Alveolata</taxon>
        <taxon>Dinophyceae</taxon>
        <taxon>Prorocentrales</taxon>
        <taxon>Prorocentraceae</taxon>
        <taxon>Prorocentrum</taxon>
    </lineage>
</organism>
<dbReference type="EMBL" id="CAUYUJ010019289">
    <property type="protein sequence ID" value="CAK0890036.1"/>
    <property type="molecule type" value="Genomic_DNA"/>
</dbReference>
<dbReference type="PANTHER" id="PTHR12411">
    <property type="entry name" value="CYSTEINE PROTEASE FAMILY C1-RELATED"/>
    <property type="match status" value="1"/>
</dbReference>
<dbReference type="PROSITE" id="PS00139">
    <property type="entry name" value="THIOL_PROTEASE_CYS"/>
    <property type="match status" value="1"/>
</dbReference>